<reference evidence="2" key="1">
    <citation type="journal article" date="2020" name="mSystems">
        <title>Genome- and Community-Level Interaction Insights into Carbon Utilization and Element Cycling Functions of Hydrothermarchaeota in Hydrothermal Sediment.</title>
        <authorList>
            <person name="Zhou Z."/>
            <person name="Liu Y."/>
            <person name="Xu W."/>
            <person name="Pan J."/>
            <person name="Luo Z.H."/>
            <person name="Li M."/>
        </authorList>
    </citation>
    <scope>NUCLEOTIDE SEQUENCE [LARGE SCALE GENOMIC DNA]</scope>
    <source>
        <strain evidence="2">SpSt-855</strain>
    </source>
</reference>
<dbReference type="GO" id="GO:0005198">
    <property type="term" value="F:structural molecule activity"/>
    <property type="evidence" value="ECO:0007669"/>
    <property type="project" value="InterPro"/>
</dbReference>
<keyword evidence="2" id="KW-0282">Flagellum</keyword>
<comment type="caution">
    <text evidence="2">The sequence shown here is derived from an EMBL/GenBank/DDBJ whole genome shotgun (WGS) entry which is preliminary data.</text>
</comment>
<dbReference type="SUPFAM" id="SSF64518">
    <property type="entry name" value="Phase 1 flagellin"/>
    <property type="match status" value="1"/>
</dbReference>
<dbReference type="InterPro" id="IPR001029">
    <property type="entry name" value="Flagellin_N"/>
</dbReference>
<dbReference type="PANTHER" id="PTHR42792:SF1">
    <property type="entry name" value="FLAGELLAR HOOK-ASSOCIATED PROTEIN 3"/>
    <property type="match status" value="1"/>
</dbReference>
<organism evidence="2">
    <name type="scientific">Acidobacterium capsulatum</name>
    <dbReference type="NCBI Taxonomy" id="33075"/>
    <lineage>
        <taxon>Bacteria</taxon>
        <taxon>Pseudomonadati</taxon>
        <taxon>Acidobacteriota</taxon>
        <taxon>Terriglobia</taxon>
        <taxon>Terriglobales</taxon>
        <taxon>Acidobacteriaceae</taxon>
        <taxon>Acidobacterium</taxon>
    </lineage>
</organism>
<dbReference type="InterPro" id="IPR001492">
    <property type="entry name" value="Flagellin"/>
</dbReference>
<sequence>MRVNPQYLNNVAGAIDQTTSVQQQLTEELSNGTSIQHLSDNPSAVGENVSLNSAISSDVQYQQTASSAQGMLQVTDSALGSVVTQLTSAISLATQGNNGTLNPSNEQSIATQLSGIRDEVLSLANTSYLGQYVFSGSVNTEPFTLNSSTSPATVTYNGDSAVNTITTPDGQSISLNLPGNQVFTASGGNVLGSLNQLISDYSSNNITAAQNDIGQLSQALNYVSEQRVAIDNSLSRITATSSYAQTQSTQLQSTQTNLMQADVAGLSVQLKNAETQQAALSQVFSVLGSNSLFNDLTH</sequence>
<dbReference type="EMBL" id="DTKL01000058">
    <property type="protein sequence ID" value="HGY94816.1"/>
    <property type="molecule type" value="Genomic_DNA"/>
</dbReference>
<feature type="domain" description="Flagellin N-terminal" evidence="1">
    <location>
        <begin position="13"/>
        <end position="137"/>
    </location>
</feature>
<keyword evidence="2" id="KW-0966">Cell projection</keyword>
<evidence type="ECO:0000259" key="1">
    <source>
        <dbReference type="Pfam" id="PF00669"/>
    </source>
</evidence>
<dbReference type="Pfam" id="PF00669">
    <property type="entry name" value="Flagellin_N"/>
    <property type="match status" value="1"/>
</dbReference>
<dbReference type="AlphaFoldDB" id="A0A7V5CTH1"/>
<dbReference type="Gene3D" id="1.20.1330.10">
    <property type="entry name" value="f41 fragment of flagellin, N-terminal domain"/>
    <property type="match status" value="1"/>
</dbReference>
<dbReference type="PANTHER" id="PTHR42792">
    <property type="entry name" value="FLAGELLIN"/>
    <property type="match status" value="1"/>
</dbReference>
<dbReference type="GO" id="GO:0009288">
    <property type="term" value="C:bacterial-type flagellum"/>
    <property type="evidence" value="ECO:0007669"/>
    <property type="project" value="InterPro"/>
</dbReference>
<accession>A0A7V5CTH1</accession>
<evidence type="ECO:0000313" key="2">
    <source>
        <dbReference type="EMBL" id="HGY94816.1"/>
    </source>
</evidence>
<protein>
    <submittedName>
        <fullName evidence="2">Flagellar hook-associated protein 3</fullName>
    </submittedName>
</protein>
<keyword evidence="2" id="KW-0969">Cilium</keyword>
<name>A0A7V5CTH1_9BACT</name>
<proteinExistence type="predicted"/>
<gene>
    <name evidence="2" type="ORF">ENW50_09075</name>
</gene>